<dbReference type="InterPro" id="IPR029069">
    <property type="entry name" value="HotDog_dom_sf"/>
</dbReference>
<dbReference type="PANTHER" id="PTHR43664:SF1">
    <property type="entry name" value="BETA-METHYLMALYL-COA DEHYDRATASE"/>
    <property type="match status" value="1"/>
</dbReference>
<dbReference type="Gene3D" id="3.10.129.10">
    <property type="entry name" value="Hotdog Thioesterase"/>
    <property type="match status" value="1"/>
</dbReference>
<evidence type="ECO:0000259" key="1">
    <source>
        <dbReference type="Pfam" id="PF01575"/>
    </source>
</evidence>
<dbReference type="InterPro" id="IPR002539">
    <property type="entry name" value="MaoC-like_dom"/>
</dbReference>
<name>A0A5E4YW62_9BURK</name>
<dbReference type="PANTHER" id="PTHR43664">
    <property type="entry name" value="MONOAMINE OXIDASE-RELATED"/>
    <property type="match status" value="1"/>
</dbReference>
<dbReference type="EMBL" id="CABPRZ010000027">
    <property type="protein sequence ID" value="VVE52370.1"/>
    <property type="molecule type" value="Genomic_DNA"/>
</dbReference>
<dbReference type="Proteomes" id="UP000414233">
    <property type="component" value="Unassembled WGS sequence"/>
</dbReference>
<dbReference type="AlphaFoldDB" id="A0A5E4YW62"/>
<proteinExistence type="predicted"/>
<evidence type="ECO:0000313" key="2">
    <source>
        <dbReference type="EMBL" id="VVE52370.1"/>
    </source>
</evidence>
<feature type="domain" description="MaoC-like" evidence="1">
    <location>
        <begin position="10"/>
        <end position="112"/>
    </location>
</feature>
<gene>
    <name evidence="2" type="ORF">PTE30175_04677</name>
</gene>
<keyword evidence="3" id="KW-1185">Reference proteome</keyword>
<reference evidence="2 3" key="1">
    <citation type="submission" date="2019-08" db="EMBL/GenBank/DDBJ databases">
        <authorList>
            <person name="Peeters C."/>
        </authorList>
    </citation>
    <scope>NUCLEOTIDE SEQUENCE [LARGE SCALE GENOMIC DNA]</scope>
    <source>
        <strain evidence="2 3">LMG 30175</strain>
    </source>
</reference>
<dbReference type="OrthoDB" id="6703795at2"/>
<dbReference type="Pfam" id="PF01575">
    <property type="entry name" value="MaoC_dehydratas"/>
    <property type="match status" value="1"/>
</dbReference>
<dbReference type="SUPFAM" id="SSF54637">
    <property type="entry name" value="Thioesterase/thiol ester dehydrase-isomerase"/>
    <property type="match status" value="1"/>
</dbReference>
<protein>
    <submittedName>
        <fullName evidence="2">Dehydratase</fullName>
    </submittedName>
</protein>
<organism evidence="2 3">
    <name type="scientific">Pandoraea terrae</name>
    <dbReference type="NCBI Taxonomy" id="1537710"/>
    <lineage>
        <taxon>Bacteria</taxon>
        <taxon>Pseudomonadati</taxon>
        <taxon>Pseudomonadota</taxon>
        <taxon>Betaproteobacteria</taxon>
        <taxon>Burkholderiales</taxon>
        <taxon>Burkholderiaceae</taxon>
        <taxon>Pandoraea</taxon>
    </lineage>
</organism>
<sequence>MQYWEDVTLGKTEESAERYTLTADAIKSFAHEWDPFPPHIDETAAATSAVGQLFAAGVHLLSITIRLSHTVPHEDTSAIAGRGWDSVRFHRPGLAGMVLRARVTHLERKPGSRPERGVLVSRFELVDQDGQVVASFLNNVVMLRRTPADA</sequence>
<accession>A0A5E4YW62</accession>
<dbReference type="InterPro" id="IPR052342">
    <property type="entry name" value="MCH/BMMD"/>
</dbReference>
<dbReference type="RefSeq" id="WP_150699448.1">
    <property type="nucleotide sequence ID" value="NZ_CABPRZ010000027.1"/>
</dbReference>
<evidence type="ECO:0000313" key="3">
    <source>
        <dbReference type="Proteomes" id="UP000414233"/>
    </source>
</evidence>